<accession>A0A1I1ZWB3</accession>
<protein>
    <submittedName>
        <fullName evidence="2">Uncharacterized protein</fullName>
    </submittedName>
</protein>
<name>A0A1I1ZWB3_9GAMM</name>
<keyword evidence="3" id="KW-1185">Reference proteome</keyword>
<evidence type="ECO:0000256" key="1">
    <source>
        <dbReference type="SAM" id="MobiDB-lite"/>
    </source>
</evidence>
<feature type="region of interest" description="Disordered" evidence="1">
    <location>
        <begin position="126"/>
        <end position="151"/>
    </location>
</feature>
<dbReference type="STRING" id="500610.SAMN02799615_00835"/>
<dbReference type="AlphaFoldDB" id="A0A1I1ZWB3"/>
<sequence>MDEARTTLIAAVSSLSRLLIRLHDLSNSARRRQGGHVTAAAHAHWTVSDLSPPSAWLDAAAPSTAISGVISSVMLTQAHLLAMIEAPGDVDLKLAIRALEHVCHGAHWSARVEAISKRLGVELPESPSQFHHGASLHQVSLPRRGERHSYP</sequence>
<evidence type="ECO:0000313" key="2">
    <source>
        <dbReference type="EMBL" id="SFE35945.1"/>
    </source>
</evidence>
<gene>
    <name evidence="2" type="ORF">SAMN02799615_00835</name>
</gene>
<proteinExistence type="predicted"/>
<dbReference type="Proteomes" id="UP000199477">
    <property type="component" value="Unassembled WGS sequence"/>
</dbReference>
<reference evidence="3" key="1">
    <citation type="submission" date="2016-10" db="EMBL/GenBank/DDBJ databases">
        <authorList>
            <person name="Varghese N."/>
            <person name="Submissions S."/>
        </authorList>
    </citation>
    <scope>NUCLEOTIDE SEQUENCE [LARGE SCALE GENOMIC DNA]</scope>
    <source>
        <strain evidence="3">UNC178MFTsu3.1</strain>
    </source>
</reference>
<organism evidence="2 3">
    <name type="scientific">Dyella marensis</name>
    <dbReference type="NCBI Taxonomy" id="500610"/>
    <lineage>
        <taxon>Bacteria</taxon>
        <taxon>Pseudomonadati</taxon>
        <taxon>Pseudomonadota</taxon>
        <taxon>Gammaproteobacteria</taxon>
        <taxon>Lysobacterales</taxon>
        <taxon>Rhodanobacteraceae</taxon>
        <taxon>Dyella</taxon>
    </lineage>
</organism>
<evidence type="ECO:0000313" key="3">
    <source>
        <dbReference type="Proteomes" id="UP000199477"/>
    </source>
</evidence>
<dbReference type="EMBL" id="FONH01000002">
    <property type="protein sequence ID" value="SFE35945.1"/>
    <property type="molecule type" value="Genomic_DNA"/>
</dbReference>
<dbReference type="RefSeq" id="WP_026636570.1">
    <property type="nucleotide sequence ID" value="NZ_FONH01000002.1"/>
</dbReference>